<evidence type="ECO:0000256" key="3">
    <source>
        <dbReference type="ARBA" id="ARBA00023136"/>
    </source>
</evidence>
<dbReference type="CDD" id="cd00096">
    <property type="entry name" value="Ig"/>
    <property type="match status" value="1"/>
</dbReference>
<dbReference type="InterPro" id="IPR007110">
    <property type="entry name" value="Ig-like_dom"/>
</dbReference>
<dbReference type="OMA" id="EIEINYY"/>
<keyword evidence="8" id="KW-1185">Reference proteome</keyword>
<dbReference type="Gene3D" id="2.60.40.10">
    <property type="entry name" value="Immunoglobulins"/>
    <property type="match status" value="2"/>
</dbReference>
<keyword evidence="5" id="KW-1133">Transmembrane helix</keyword>
<feature type="transmembrane region" description="Helical" evidence="5">
    <location>
        <begin position="264"/>
        <end position="286"/>
    </location>
</feature>
<reference evidence="7" key="4">
    <citation type="submission" date="2025-08" db="UniProtKB">
        <authorList>
            <consortium name="Ensembl"/>
        </authorList>
    </citation>
    <scope>IDENTIFICATION</scope>
</reference>
<reference evidence="7" key="5">
    <citation type="submission" date="2025-09" db="UniProtKB">
        <authorList>
            <consortium name="Ensembl"/>
        </authorList>
    </citation>
    <scope>IDENTIFICATION</scope>
</reference>
<accession>A0A4W3J8M0</accession>
<evidence type="ECO:0000313" key="8">
    <source>
        <dbReference type="Proteomes" id="UP000314986"/>
    </source>
</evidence>
<organism evidence="7 8">
    <name type="scientific">Callorhinchus milii</name>
    <name type="common">Ghost shark</name>
    <dbReference type="NCBI Taxonomy" id="7868"/>
    <lineage>
        <taxon>Eukaryota</taxon>
        <taxon>Metazoa</taxon>
        <taxon>Chordata</taxon>
        <taxon>Craniata</taxon>
        <taxon>Vertebrata</taxon>
        <taxon>Chondrichthyes</taxon>
        <taxon>Holocephali</taxon>
        <taxon>Chimaeriformes</taxon>
        <taxon>Callorhinchidae</taxon>
        <taxon>Callorhinchus</taxon>
    </lineage>
</organism>
<dbReference type="PANTHER" id="PTHR12080">
    <property type="entry name" value="SIGNALING LYMPHOCYTIC ACTIVATION MOLECULE"/>
    <property type="match status" value="1"/>
</dbReference>
<evidence type="ECO:0000256" key="4">
    <source>
        <dbReference type="ARBA" id="ARBA00023180"/>
    </source>
</evidence>
<dbReference type="STRING" id="7868.ENSCMIP00000038522"/>
<keyword evidence="5" id="KW-0812">Transmembrane</keyword>
<protein>
    <submittedName>
        <fullName evidence="7">Hepatocyte cell adhesion molecule-like</fullName>
    </submittedName>
</protein>
<evidence type="ECO:0000256" key="5">
    <source>
        <dbReference type="SAM" id="Phobius"/>
    </source>
</evidence>
<dbReference type="AlphaFoldDB" id="A0A4W3J8M0"/>
<dbReference type="PANTHER" id="PTHR12080:SF82">
    <property type="entry name" value="CARCINOEMBRYONIC ANTIGEN-RELATED CELL ADHESION MOLECULE 21"/>
    <property type="match status" value="1"/>
</dbReference>
<dbReference type="PROSITE" id="PS50835">
    <property type="entry name" value="IG_LIKE"/>
    <property type="match status" value="1"/>
</dbReference>
<dbReference type="SUPFAM" id="SSF48726">
    <property type="entry name" value="Immunoglobulin"/>
    <property type="match status" value="1"/>
</dbReference>
<sequence length="330" mass="37869">MLIWKDGTILYFQDQPLGKKKEKKQQLIIIIMGSLDIEKMMALISALYLITASGALTTLTPGTVNNVTVGEHVLFPFDHQNSAQYEVIFERESPITYKIASWEFIRSDVRKSIHPLYEERVEMDSNSSVMLRTIQKNDSGDYNIEINHFMSTLKGSDKKSFALHVFEMVSQPVVVTDGNCSTQNITLSCSVPIETSVVFHWEKQSLSRAAKDMYNGRILVIDHNMKEEQYVYVCIVENPVSKATSEEVKIRLCNLFNFKDQIQLWMFSIIGASIFLLILILIICCFKTSRKASCNELTNEAKQENNEETAIYEHELIEPTYTTRIETRTF</sequence>
<proteinExistence type="predicted"/>
<dbReference type="GeneTree" id="ENSGT01030000234540"/>
<gene>
    <name evidence="7" type="primary">LOC103174863</name>
</gene>
<name>A0A4W3J8M0_CALMI</name>
<reference evidence="8" key="2">
    <citation type="journal article" date="2007" name="PLoS Biol.">
        <title>Survey sequencing and comparative analysis of the elephant shark (Callorhinchus milii) genome.</title>
        <authorList>
            <person name="Venkatesh B."/>
            <person name="Kirkness E.F."/>
            <person name="Loh Y.H."/>
            <person name="Halpern A.L."/>
            <person name="Lee A.P."/>
            <person name="Johnson J."/>
            <person name="Dandona N."/>
            <person name="Viswanathan L.D."/>
            <person name="Tay A."/>
            <person name="Venter J.C."/>
            <person name="Strausberg R.L."/>
            <person name="Brenner S."/>
        </authorList>
    </citation>
    <scope>NUCLEOTIDE SEQUENCE [LARGE SCALE GENOMIC DNA]</scope>
</reference>
<dbReference type="Proteomes" id="UP000314986">
    <property type="component" value="Unassembled WGS sequence"/>
</dbReference>
<evidence type="ECO:0000256" key="1">
    <source>
        <dbReference type="ARBA" id="ARBA00004370"/>
    </source>
</evidence>
<comment type="subcellular location">
    <subcellularLocation>
        <location evidence="1">Membrane</location>
    </subcellularLocation>
</comment>
<dbReference type="Ensembl" id="ENSCMIT00000039072.1">
    <property type="protein sequence ID" value="ENSCMIP00000038522.1"/>
    <property type="gene ID" value="ENSCMIG00000016163.1"/>
</dbReference>
<evidence type="ECO:0000313" key="7">
    <source>
        <dbReference type="Ensembl" id="ENSCMIP00000038522.1"/>
    </source>
</evidence>
<reference evidence="8" key="3">
    <citation type="journal article" date="2014" name="Nature">
        <title>Elephant shark genome provides unique insights into gnathostome evolution.</title>
        <authorList>
            <consortium name="International Elephant Shark Genome Sequencing Consortium"/>
            <person name="Venkatesh B."/>
            <person name="Lee A.P."/>
            <person name="Ravi V."/>
            <person name="Maurya A.K."/>
            <person name="Lian M.M."/>
            <person name="Swann J.B."/>
            <person name="Ohta Y."/>
            <person name="Flajnik M.F."/>
            <person name="Sutoh Y."/>
            <person name="Kasahara M."/>
            <person name="Hoon S."/>
            <person name="Gangu V."/>
            <person name="Roy S.W."/>
            <person name="Irimia M."/>
            <person name="Korzh V."/>
            <person name="Kondrychyn I."/>
            <person name="Lim Z.W."/>
            <person name="Tay B.H."/>
            <person name="Tohari S."/>
            <person name="Kong K.W."/>
            <person name="Ho S."/>
            <person name="Lorente-Galdos B."/>
            <person name="Quilez J."/>
            <person name="Marques-Bonet T."/>
            <person name="Raney B.J."/>
            <person name="Ingham P.W."/>
            <person name="Tay A."/>
            <person name="Hillier L.W."/>
            <person name="Minx P."/>
            <person name="Boehm T."/>
            <person name="Wilson R.K."/>
            <person name="Brenner S."/>
            <person name="Warren W.C."/>
        </authorList>
    </citation>
    <scope>NUCLEOTIDE SEQUENCE [LARGE SCALE GENOMIC DNA]</scope>
</reference>
<evidence type="ECO:0000259" key="6">
    <source>
        <dbReference type="PROSITE" id="PS50835"/>
    </source>
</evidence>
<dbReference type="InterPro" id="IPR013783">
    <property type="entry name" value="Ig-like_fold"/>
</dbReference>
<dbReference type="GO" id="GO:0009897">
    <property type="term" value="C:external side of plasma membrane"/>
    <property type="evidence" value="ECO:0007669"/>
    <property type="project" value="TreeGrafter"/>
</dbReference>
<dbReference type="InParanoid" id="A0A4W3J8M0"/>
<feature type="domain" description="Ig-like" evidence="6">
    <location>
        <begin position="172"/>
        <end position="251"/>
    </location>
</feature>
<evidence type="ECO:0000256" key="2">
    <source>
        <dbReference type="ARBA" id="ARBA00022729"/>
    </source>
</evidence>
<dbReference type="InterPro" id="IPR015631">
    <property type="entry name" value="CD2/SLAM_rcpt"/>
</dbReference>
<keyword evidence="3 5" id="KW-0472">Membrane</keyword>
<reference evidence="8" key="1">
    <citation type="journal article" date="2006" name="Science">
        <title>Ancient noncoding elements conserved in the human genome.</title>
        <authorList>
            <person name="Venkatesh B."/>
            <person name="Kirkness E.F."/>
            <person name="Loh Y.H."/>
            <person name="Halpern A.L."/>
            <person name="Lee A.P."/>
            <person name="Johnson J."/>
            <person name="Dandona N."/>
            <person name="Viswanathan L.D."/>
            <person name="Tay A."/>
            <person name="Venter J.C."/>
            <person name="Strausberg R.L."/>
            <person name="Brenner S."/>
        </authorList>
    </citation>
    <scope>NUCLEOTIDE SEQUENCE [LARGE SCALE GENOMIC DNA]</scope>
</reference>
<keyword evidence="4" id="KW-0325">Glycoprotein</keyword>
<keyword evidence="2" id="KW-0732">Signal</keyword>
<dbReference type="InterPro" id="IPR036179">
    <property type="entry name" value="Ig-like_dom_sf"/>
</dbReference>
<dbReference type="GO" id="GO:0042110">
    <property type="term" value="P:T cell activation"/>
    <property type="evidence" value="ECO:0007669"/>
    <property type="project" value="TreeGrafter"/>
</dbReference>